<evidence type="ECO:0000259" key="3">
    <source>
        <dbReference type="Pfam" id="PF13628"/>
    </source>
</evidence>
<feature type="signal peptide" evidence="2">
    <location>
        <begin position="1"/>
        <end position="26"/>
    </location>
</feature>
<name>A0ABQ3FA86_9GAMM</name>
<protein>
    <recommendedName>
        <fullName evidence="3">DUF4142 domain-containing protein</fullName>
    </recommendedName>
</protein>
<dbReference type="PANTHER" id="PTHR38593:SF1">
    <property type="entry name" value="BLR2558 PROTEIN"/>
    <property type="match status" value="1"/>
</dbReference>
<organism evidence="4 5">
    <name type="scientific">Kushneria pakistanensis</name>
    <dbReference type="NCBI Taxonomy" id="1508770"/>
    <lineage>
        <taxon>Bacteria</taxon>
        <taxon>Pseudomonadati</taxon>
        <taxon>Pseudomonadota</taxon>
        <taxon>Gammaproteobacteria</taxon>
        <taxon>Oceanospirillales</taxon>
        <taxon>Halomonadaceae</taxon>
        <taxon>Kushneria</taxon>
    </lineage>
</organism>
<gene>
    <name evidence="4" type="ORF">GCM10010082_03090</name>
</gene>
<dbReference type="PANTHER" id="PTHR38593">
    <property type="entry name" value="BLR2558 PROTEIN"/>
    <property type="match status" value="1"/>
</dbReference>
<proteinExistence type="predicted"/>
<evidence type="ECO:0000256" key="1">
    <source>
        <dbReference type="SAM" id="MobiDB-lite"/>
    </source>
</evidence>
<accession>A0ABQ3FA86</accession>
<dbReference type="Gene3D" id="1.20.1260.10">
    <property type="match status" value="1"/>
</dbReference>
<dbReference type="Pfam" id="PF13628">
    <property type="entry name" value="DUF4142"/>
    <property type="match status" value="1"/>
</dbReference>
<evidence type="ECO:0000313" key="5">
    <source>
        <dbReference type="Proteomes" id="UP000604243"/>
    </source>
</evidence>
<comment type="caution">
    <text evidence="4">The sequence shown here is derived from an EMBL/GenBank/DDBJ whole genome shotgun (WGS) entry which is preliminary data.</text>
</comment>
<dbReference type="Proteomes" id="UP000604243">
    <property type="component" value="Unassembled WGS sequence"/>
</dbReference>
<dbReference type="InterPro" id="IPR012347">
    <property type="entry name" value="Ferritin-like"/>
</dbReference>
<sequence>MINQRNVLFAGTLALVFGATVPLAQAQDAQSQDMDQQQDHVEQQNQEEMTPENFVDGASAINSGELDAAEMALDKDDISPETRQLAERIQKDHTEVQEKLKSIAESKDLDLSSTANMTALAGAPKLMVQDGSSFDSSFADLQVEAHEEAIAFFKRASETLDDVELKQFATEALPGLQEHLDMAKALQQQSGDQ</sequence>
<keyword evidence="2" id="KW-0732">Signal</keyword>
<evidence type="ECO:0000256" key="2">
    <source>
        <dbReference type="SAM" id="SignalP"/>
    </source>
</evidence>
<feature type="domain" description="DUF4142" evidence="3">
    <location>
        <begin position="51"/>
        <end position="186"/>
    </location>
</feature>
<evidence type="ECO:0000313" key="4">
    <source>
        <dbReference type="EMBL" id="GHC15812.1"/>
    </source>
</evidence>
<feature type="chain" id="PRO_5046967781" description="DUF4142 domain-containing protein" evidence="2">
    <location>
        <begin position="27"/>
        <end position="193"/>
    </location>
</feature>
<dbReference type="EMBL" id="BMZM01000001">
    <property type="protein sequence ID" value="GHC15812.1"/>
    <property type="molecule type" value="Genomic_DNA"/>
</dbReference>
<keyword evidence="5" id="KW-1185">Reference proteome</keyword>
<dbReference type="RefSeq" id="WP_189514434.1">
    <property type="nucleotide sequence ID" value="NZ_BMZM01000001.1"/>
</dbReference>
<reference evidence="5" key="1">
    <citation type="journal article" date="2019" name="Int. J. Syst. Evol. Microbiol.">
        <title>The Global Catalogue of Microorganisms (GCM) 10K type strain sequencing project: providing services to taxonomists for standard genome sequencing and annotation.</title>
        <authorList>
            <consortium name="The Broad Institute Genomics Platform"/>
            <consortium name="The Broad Institute Genome Sequencing Center for Infectious Disease"/>
            <person name="Wu L."/>
            <person name="Ma J."/>
        </authorList>
    </citation>
    <scope>NUCLEOTIDE SEQUENCE [LARGE SCALE GENOMIC DNA]</scope>
    <source>
        <strain evidence="5">KCTC 42082</strain>
    </source>
</reference>
<feature type="region of interest" description="Disordered" evidence="1">
    <location>
        <begin position="28"/>
        <end position="53"/>
    </location>
</feature>
<dbReference type="InterPro" id="IPR025419">
    <property type="entry name" value="DUF4142"/>
</dbReference>